<evidence type="ECO:0000256" key="3">
    <source>
        <dbReference type="ARBA" id="ARBA00022946"/>
    </source>
</evidence>
<dbReference type="Proteomes" id="UP000827721">
    <property type="component" value="Unassembled WGS sequence"/>
</dbReference>
<keyword evidence="5" id="KW-1185">Reference proteome</keyword>
<keyword evidence="2" id="KW-0804">Transcription</keyword>
<sequence>MDVPSPQPNVLEIPNLDSILFTNGSPHMLFQAYNVRSREGYCVEYLLLYPGCHPIADACKGFAADVDMEDLGTALFVDHRGRTSDSLISEEFLEKYLARFTDGAEELLVAYKGHLLISSSKEEVKWCCMKRVCDNDISLYPMSFVTTDIIESGHSSSSDPNVWDVNEPSDFGADHHIYSLKFLIVKGNPIEDLTLLEIDMHLKRLTEEICLLVIGKCSQIGGEQMIHCWFLIVESEEKQSNRIKMRIFNSLQLQVLHKIPTKAIRPNLYMFSSLTKTQTQTPNTLVFNYLIETLNLSETHAQSISNSTRFSNIKSLETPHSVLHYFRSLGFSETDIRSSVASDPEILLSNVDNKLKPKIDFFQEMGLVGSHLGKFISNNSRLLTCSLQNMLIPCTQILKKILVDDKNNQYLIRVLNRCSYLITKNPEGRLLSNIAFLESCGIVGSHLSMLLKNQPRIFVMEESKLRGLVSRVSDMGFSSDSTRFVHGLRLVSCLSEEAFERKMELFRSFGFTKDEAMEMFRRLPAMFNKSEEQLKLRLDFFLNKTELNKEALIREPCCLTYSLGERVIPRYKVMQILKSKRLLEDDPSFVRVLTLSEEKFSEKYVERFRDDAEELLVAYRGQVTC</sequence>
<gene>
    <name evidence="4" type="ORF">JRO89_XS08G0029700</name>
</gene>
<dbReference type="SMART" id="SM00733">
    <property type="entry name" value="Mterf"/>
    <property type="match status" value="7"/>
</dbReference>
<protein>
    <submittedName>
        <fullName evidence="4">Uncharacterized protein</fullName>
    </submittedName>
</protein>
<keyword evidence="2" id="KW-0805">Transcription regulation</keyword>
<name>A0ABQ8HNF6_9ROSI</name>
<dbReference type="InterPro" id="IPR003690">
    <property type="entry name" value="MTERF"/>
</dbReference>
<dbReference type="EMBL" id="JAFEMO010000008">
    <property type="protein sequence ID" value="KAH7565880.1"/>
    <property type="molecule type" value="Genomic_DNA"/>
</dbReference>
<keyword evidence="3" id="KW-0809">Transit peptide</keyword>
<comment type="caution">
    <text evidence="4">The sequence shown here is derived from an EMBL/GenBank/DDBJ whole genome shotgun (WGS) entry which is preliminary data.</text>
</comment>
<evidence type="ECO:0000256" key="1">
    <source>
        <dbReference type="ARBA" id="ARBA00007692"/>
    </source>
</evidence>
<proteinExistence type="inferred from homology"/>
<dbReference type="InterPro" id="IPR038538">
    <property type="entry name" value="MTERF_sf"/>
</dbReference>
<reference evidence="4 5" key="1">
    <citation type="submission" date="2021-02" db="EMBL/GenBank/DDBJ databases">
        <title>Plant Genome Project.</title>
        <authorList>
            <person name="Zhang R.-G."/>
        </authorList>
    </citation>
    <scope>NUCLEOTIDE SEQUENCE [LARGE SCALE GENOMIC DNA]</scope>
    <source>
        <tissue evidence="4">Leaves</tissue>
    </source>
</reference>
<organism evidence="4 5">
    <name type="scientific">Xanthoceras sorbifolium</name>
    <dbReference type="NCBI Taxonomy" id="99658"/>
    <lineage>
        <taxon>Eukaryota</taxon>
        <taxon>Viridiplantae</taxon>
        <taxon>Streptophyta</taxon>
        <taxon>Embryophyta</taxon>
        <taxon>Tracheophyta</taxon>
        <taxon>Spermatophyta</taxon>
        <taxon>Magnoliopsida</taxon>
        <taxon>eudicotyledons</taxon>
        <taxon>Gunneridae</taxon>
        <taxon>Pentapetalae</taxon>
        <taxon>rosids</taxon>
        <taxon>malvids</taxon>
        <taxon>Sapindales</taxon>
        <taxon>Sapindaceae</taxon>
        <taxon>Xanthoceroideae</taxon>
        <taxon>Xanthoceras</taxon>
    </lineage>
</organism>
<evidence type="ECO:0000313" key="4">
    <source>
        <dbReference type="EMBL" id="KAH7565880.1"/>
    </source>
</evidence>
<accession>A0ABQ8HNF6</accession>
<dbReference type="PANTHER" id="PTHR13068:SF173">
    <property type="entry name" value="EMB|CAB62602.1"/>
    <property type="match status" value="1"/>
</dbReference>
<evidence type="ECO:0000313" key="5">
    <source>
        <dbReference type="Proteomes" id="UP000827721"/>
    </source>
</evidence>
<dbReference type="PANTHER" id="PTHR13068">
    <property type="entry name" value="CGI-12 PROTEIN-RELATED"/>
    <property type="match status" value="1"/>
</dbReference>
<dbReference type="Gene3D" id="1.25.70.10">
    <property type="entry name" value="Transcription termination factor 3, mitochondrial"/>
    <property type="match status" value="1"/>
</dbReference>
<evidence type="ECO:0000256" key="2">
    <source>
        <dbReference type="ARBA" id="ARBA00022472"/>
    </source>
</evidence>
<keyword evidence="2" id="KW-0806">Transcription termination</keyword>
<comment type="similarity">
    <text evidence="1">Belongs to the mTERF family.</text>
</comment>
<dbReference type="Pfam" id="PF02536">
    <property type="entry name" value="mTERF"/>
    <property type="match status" value="2"/>
</dbReference>